<keyword evidence="4" id="KW-0233">DNA recombination</keyword>
<keyword evidence="2" id="KW-0229">DNA integration</keyword>
<dbReference type="EMBL" id="NCTK01000001">
    <property type="protein sequence ID" value="OYQ14833.1"/>
    <property type="molecule type" value="Genomic_DNA"/>
</dbReference>
<reference evidence="8 9" key="1">
    <citation type="submission" date="2017-04" db="EMBL/GenBank/DDBJ databases">
        <title>Genome Announcement: Closed genomes of Ralstonia solanacearum strains K60, UW551, and UW700.</title>
        <authorList>
            <person name="Hayes M."/>
            <person name="Macintyre A.M."/>
            <person name="Allen C."/>
        </authorList>
    </citation>
    <scope>NUCLEOTIDE SEQUENCE [LARGE SCALE GENOMIC DNA]</scope>
    <source>
        <strain evidence="8 9">UW25</strain>
    </source>
</reference>
<dbReference type="SUPFAM" id="SSF56349">
    <property type="entry name" value="DNA breaking-rejoining enzymes"/>
    <property type="match status" value="1"/>
</dbReference>
<dbReference type="GO" id="GO:0015074">
    <property type="term" value="P:DNA integration"/>
    <property type="evidence" value="ECO:0007669"/>
    <property type="project" value="UniProtKB-KW"/>
</dbReference>
<dbReference type="PROSITE" id="PS51898">
    <property type="entry name" value="TYR_RECOMBINASE"/>
    <property type="match status" value="1"/>
</dbReference>
<dbReference type="InterPro" id="IPR044068">
    <property type="entry name" value="CB"/>
</dbReference>
<keyword evidence="3 5" id="KW-0238">DNA-binding</keyword>
<comment type="caution">
    <text evidence="8">The sequence shown here is derived from an EMBL/GenBank/DDBJ whole genome shotgun (WGS) entry which is preliminary data.</text>
</comment>
<dbReference type="Gene3D" id="1.10.150.130">
    <property type="match status" value="1"/>
</dbReference>
<dbReference type="PANTHER" id="PTHR30629:SF2">
    <property type="entry name" value="PROPHAGE INTEGRASE INTS-RELATED"/>
    <property type="match status" value="1"/>
</dbReference>
<evidence type="ECO:0000313" key="8">
    <source>
        <dbReference type="EMBL" id="OYQ14833.1"/>
    </source>
</evidence>
<dbReference type="InterPro" id="IPR002104">
    <property type="entry name" value="Integrase_catalytic"/>
</dbReference>
<feature type="domain" description="Core-binding (CB)" evidence="7">
    <location>
        <begin position="102"/>
        <end position="183"/>
    </location>
</feature>
<evidence type="ECO:0000259" key="7">
    <source>
        <dbReference type="PROSITE" id="PS51900"/>
    </source>
</evidence>
<dbReference type="InterPro" id="IPR013762">
    <property type="entry name" value="Integrase-like_cat_sf"/>
</dbReference>
<dbReference type="InterPro" id="IPR011010">
    <property type="entry name" value="DNA_brk_join_enz"/>
</dbReference>
<dbReference type="InterPro" id="IPR010998">
    <property type="entry name" value="Integrase_recombinase_N"/>
</dbReference>
<sequence>MAKLTHLLNDIRIKAWMAQGEPIARSDGDGLTFTLSHAGTATWILRYRVGKGRRRELTIGNYPDISLAVAREKARAARVAIDEGRDPAIEKQEEKSRIQLAWSVRDLIADYREKCLLTNGYAQETIDYRNRDYDQIITPYLGSRPVQRVKSIDIVAMLTDCKRPWSASKRILTSTSKLFDHACGLQIIAANPCTGVKLSAIKGPRPPVRKRVMLLEDELRQLLPDIDFIGTENALAFRILLATCVRGIELAKAKKEHVLLDRAVWWIPDESVKTRQGFLVPLTPAVVEWFRALIEISGESIYILPARHERRRRNQGGDTHVGETTLWAAIRRAFDRHDIEIRTFTPHDTRSTAKGHMRNMGVSREISEIALNHTLKGMEAIYDVREEIPERREALERWTDFLIACETGAPAPAFVKATPNSNVIQMLSAA</sequence>
<evidence type="ECO:0000259" key="6">
    <source>
        <dbReference type="PROSITE" id="PS51898"/>
    </source>
</evidence>
<dbReference type="InterPro" id="IPR038488">
    <property type="entry name" value="Integrase_DNA-bd_sf"/>
</dbReference>
<organism evidence="8 9">
    <name type="scientific">Ralstonia solanacearum K60</name>
    <dbReference type="NCBI Taxonomy" id="1091042"/>
    <lineage>
        <taxon>Bacteria</taxon>
        <taxon>Pseudomonadati</taxon>
        <taxon>Pseudomonadota</taxon>
        <taxon>Betaproteobacteria</taxon>
        <taxon>Burkholderiales</taxon>
        <taxon>Burkholderiaceae</taxon>
        <taxon>Ralstonia</taxon>
        <taxon>Ralstonia solanacearum species complex</taxon>
    </lineage>
</organism>
<gene>
    <name evidence="8" type="ORF">B7R77_17320</name>
</gene>
<evidence type="ECO:0000256" key="4">
    <source>
        <dbReference type="ARBA" id="ARBA00023172"/>
    </source>
</evidence>
<dbReference type="PANTHER" id="PTHR30629">
    <property type="entry name" value="PROPHAGE INTEGRASE"/>
    <property type="match status" value="1"/>
</dbReference>
<feature type="domain" description="Tyr recombinase" evidence="6">
    <location>
        <begin position="209"/>
        <end position="397"/>
    </location>
</feature>
<dbReference type="Gene3D" id="1.10.443.10">
    <property type="entry name" value="Intergrase catalytic core"/>
    <property type="match status" value="1"/>
</dbReference>
<dbReference type="Proteomes" id="UP000216164">
    <property type="component" value="Unassembled WGS sequence"/>
</dbReference>
<dbReference type="CDD" id="cd00801">
    <property type="entry name" value="INT_P4_C"/>
    <property type="match status" value="1"/>
</dbReference>
<comment type="similarity">
    <text evidence="1">Belongs to the 'phage' integrase family.</text>
</comment>
<dbReference type="AlphaFoldDB" id="A0AAP7ZQT7"/>
<accession>A0AAP7ZQT7</accession>
<protein>
    <submittedName>
        <fullName evidence="8">Integrase</fullName>
    </submittedName>
</protein>
<dbReference type="Pfam" id="PF13356">
    <property type="entry name" value="Arm-DNA-bind_3"/>
    <property type="match status" value="1"/>
</dbReference>
<evidence type="ECO:0000256" key="1">
    <source>
        <dbReference type="ARBA" id="ARBA00008857"/>
    </source>
</evidence>
<dbReference type="GO" id="GO:0003677">
    <property type="term" value="F:DNA binding"/>
    <property type="evidence" value="ECO:0007669"/>
    <property type="project" value="UniProtKB-UniRule"/>
</dbReference>
<dbReference type="InterPro" id="IPR025166">
    <property type="entry name" value="Integrase_DNA_bind_dom"/>
</dbReference>
<dbReference type="InterPro" id="IPR050808">
    <property type="entry name" value="Phage_Integrase"/>
</dbReference>
<proteinExistence type="inferred from homology"/>
<dbReference type="RefSeq" id="WP_003267672.1">
    <property type="nucleotide sequence ID" value="NZ_NCTK01000001.1"/>
</dbReference>
<name>A0AAP7ZQT7_RALSL</name>
<evidence type="ECO:0000256" key="3">
    <source>
        <dbReference type="ARBA" id="ARBA00023125"/>
    </source>
</evidence>
<dbReference type="PROSITE" id="PS51900">
    <property type="entry name" value="CB"/>
    <property type="match status" value="1"/>
</dbReference>
<dbReference type="GO" id="GO:0006310">
    <property type="term" value="P:DNA recombination"/>
    <property type="evidence" value="ECO:0007669"/>
    <property type="project" value="UniProtKB-KW"/>
</dbReference>
<dbReference type="Gene3D" id="3.30.160.390">
    <property type="entry name" value="Integrase, DNA-binding domain"/>
    <property type="match status" value="1"/>
</dbReference>
<evidence type="ECO:0000313" key="9">
    <source>
        <dbReference type="Proteomes" id="UP000216164"/>
    </source>
</evidence>
<evidence type="ECO:0000256" key="5">
    <source>
        <dbReference type="PROSITE-ProRule" id="PRU01248"/>
    </source>
</evidence>
<dbReference type="Pfam" id="PF00589">
    <property type="entry name" value="Phage_integrase"/>
    <property type="match status" value="1"/>
</dbReference>
<evidence type="ECO:0000256" key="2">
    <source>
        <dbReference type="ARBA" id="ARBA00022908"/>
    </source>
</evidence>